<dbReference type="Pfam" id="PF04783">
    <property type="entry name" value="DUF630"/>
    <property type="match status" value="1"/>
</dbReference>
<dbReference type="Pfam" id="PF04782">
    <property type="entry name" value="DUF632"/>
    <property type="match status" value="1"/>
</dbReference>
<keyword evidence="5" id="KW-1185">Reference proteome</keyword>
<accession>A0A484NLY9</accession>
<organism evidence="4 5">
    <name type="scientific">Cuscuta campestris</name>
    <dbReference type="NCBI Taxonomy" id="132261"/>
    <lineage>
        <taxon>Eukaryota</taxon>
        <taxon>Viridiplantae</taxon>
        <taxon>Streptophyta</taxon>
        <taxon>Embryophyta</taxon>
        <taxon>Tracheophyta</taxon>
        <taxon>Spermatophyta</taxon>
        <taxon>Magnoliopsida</taxon>
        <taxon>eudicotyledons</taxon>
        <taxon>Gunneridae</taxon>
        <taxon>Pentapetalae</taxon>
        <taxon>asterids</taxon>
        <taxon>lamiids</taxon>
        <taxon>Solanales</taxon>
        <taxon>Convolvulaceae</taxon>
        <taxon>Cuscuteae</taxon>
        <taxon>Cuscuta</taxon>
        <taxon>Cuscuta subgen. Grammica</taxon>
        <taxon>Cuscuta sect. Cleistogrammica</taxon>
    </lineage>
</organism>
<feature type="compositionally biased region" description="Acidic residues" evidence="1">
    <location>
        <begin position="204"/>
        <end position="217"/>
    </location>
</feature>
<dbReference type="PANTHER" id="PTHR21450:SF3">
    <property type="entry name" value="DUF630 FAMILY PROTEIN (DUF630 AND DUF632)"/>
    <property type="match status" value="1"/>
</dbReference>
<dbReference type="OrthoDB" id="1290958at2759"/>
<feature type="compositionally biased region" description="Polar residues" evidence="1">
    <location>
        <begin position="272"/>
        <end position="308"/>
    </location>
</feature>
<protein>
    <recommendedName>
        <fullName evidence="6">DUF632 domain-containing protein</fullName>
    </recommendedName>
</protein>
<evidence type="ECO:0000313" key="4">
    <source>
        <dbReference type="EMBL" id="VFR01339.1"/>
    </source>
</evidence>
<feature type="compositionally biased region" description="Acidic residues" evidence="1">
    <location>
        <begin position="243"/>
        <end position="260"/>
    </location>
</feature>
<name>A0A484NLY9_9ASTE</name>
<feature type="compositionally biased region" description="Polar residues" evidence="1">
    <location>
        <begin position="316"/>
        <end position="351"/>
    </location>
</feature>
<reference evidence="4 5" key="1">
    <citation type="submission" date="2018-04" db="EMBL/GenBank/DDBJ databases">
        <authorList>
            <person name="Vogel A."/>
        </authorList>
    </citation>
    <scope>NUCLEOTIDE SEQUENCE [LARGE SCALE GENOMIC DNA]</scope>
</reference>
<feature type="compositionally biased region" description="Basic and acidic residues" evidence="1">
    <location>
        <begin position="218"/>
        <end position="230"/>
    </location>
</feature>
<evidence type="ECO:0000256" key="1">
    <source>
        <dbReference type="SAM" id="MobiDB-lite"/>
    </source>
</evidence>
<sequence length="903" mass="101618">MGCSSSKVDNEESVRLCKDRKRFIKQAVEYRFQFASVHIAYIQSMKRVSAALRDYVEVDEPREFCLDPFTASRSLPPPVKRVKPSGFISIEPTLRVNYYLRPRGNPSVSVEERPPQTPETFNIHAYSPPAHHQYGGMDDGFFSMRSPPTSNMPDASPQNNSPWDFLWNPFASLDYYGGYPTASNSPGPEILDDDGLRHVRETEGIPDLEEESENEEESTCRESAREDERHNRFHQKVNKEEVLVEDVDDESDDDDSDEVDEHINTEHCVGGFNSNPNLHTQGLNSNATNHPSQGVNLSSANQHFQGLHSNDKPHFQGSNSNANHHFQGSNLNDNLRFQGSNSNASRHFQNLNPNVIPHHYQGSNTNANRHHVQGFNTNPNNYYHELHPNGNRYFQESNSNAYCDFEVQSSNAERHVQGVRYNANHGTAVARAQNTRHLTTKETAVAGCEPKKEMSGFTVYVNRRPTSMAEVIKELEAQFTIACNSAKEVSSILESIRAQYSPTSNDMKSMKMLNPIALIRSASSRSSSSRFLINPSILKDESYQSNSDISDESSMFSSSHQSTLDRLYIWEKKLYQEVRAGERVRLTYEKKCAQLRNLDVSGADPSTIEKTRATIRDLHTQIKISIHSVESISKRIESLRDDELQPQLLQLVEGLGKMWKVMAECHHIQKRTLDDAKLLLASTPSTNSRTKKYTIMSQSEPHQLARSAANLEMELRNWRACFESWITSQRSYLQALKGWVLRCLSKDSGKSKPARSPPPPEGGPPIFNVCIQWSTLLDSVRERPVLEGMDFFAAGVGSLYARQMRDDARWSNGGSRRFSGGDATNNMELVEVGRVDGGDDDDDEGVMTAEKMAEVAIRVLCAGMSFSVSSLTEFALASAEGYADLIKNWEERNSSRNGNSFTV</sequence>
<dbReference type="InterPro" id="IPR006868">
    <property type="entry name" value="DUF630"/>
</dbReference>
<dbReference type="AlphaFoldDB" id="A0A484NLY9"/>
<evidence type="ECO:0008006" key="6">
    <source>
        <dbReference type="Google" id="ProtNLM"/>
    </source>
</evidence>
<gene>
    <name evidence="4" type="ORF">CCAM_LOCUS43114</name>
</gene>
<feature type="domain" description="DUF632" evidence="2">
    <location>
        <begin position="468"/>
        <end position="796"/>
    </location>
</feature>
<proteinExistence type="predicted"/>
<feature type="domain" description="DUF630" evidence="3">
    <location>
        <begin position="1"/>
        <end position="58"/>
    </location>
</feature>
<dbReference type="PANTHER" id="PTHR21450">
    <property type="entry name" value="PROTEIN ALTERED PHOSPHATE STARVATION RESPONSE 1"/>
    <property type="match status" value="1"/>
</dbReference>
<dbReference type="InterPro" id="IPR006867">
    <property type="entry name" value="DUF632"/>
</dbReference>
<evidence type="ECO:0000313" key="5">
    <source>
        <dbReference type="Proteomes" id="UP000595140"/>
    </source>
</evidence>
<dbReference type="EMBL" id="OOIL02006764">
    <property type="protein sequence ID" value="VFR01339.1"/>
    <property type="molecule type" value="Genomic_DNA"/>
</dbReference>
<evidence type="ECO:0000259" key="3">
    <source>
        <dbReference type="Pfam" id="PF04783"/>
    </source>
</evidence>
<dbReference type="Proteomes" id="UP000595140">
    <property type="component" value="Unassembled WGS sequence"/>
</dbReference>
<feature type="region of interest" description="Disordered" evidence="1">
    <location>
        <begin position="203"/>
        <end position="351"/>
    </location>
</feature>
<evidence type="ECO:0000259" key="2">
    <source>
        <dbReference type="Pfam" id="PF04782"/>
    </source>
</evidence>